<keyword evidence="5 7" id="KW-0472">Membrane</keyword>
<feature type="compositionally biased region" description="Basic residues" evidence="6">
    <location>
        <begin position="15"/>
        <end position="25"/>
    </location>
</feature>
<keyword evidence="10" id="KW-1185">Reference proteome</keyword>
<evidence type="ECO:0000256" key="5">
    <source>
        <dbReference type="ARBA" id="ARBA00023136"/>
    </source>
</evidence>
<evidence type="ECO:0000256" key="3">
    <source>
        <dbReference type="ARBA" id="ARBA00022692"/>
    </source>
</evidence>
<feature type="transmembrane region" description="Helical" evidence="7">
    <location>
        <begin position="81"/>
        <end position="100"/>
    </location>
</feature>
<dbReference type="EMBL" id="JAFBFH010000021">
    <property type="protein sequence ID" value="MBM7716046.1"/>
    <property type="molecule type" value="Genomic_DNA"/>
</dbReference>
<organism evidence="9 10">
    <name type="scientific">Siminovitchia thermophila</name>
    <dbReference type="NCBI Taxonomy" id="1245522"/>
    <lineage>
        <taxon>Bacteria</taxon>
        <taxon>Bacillati</taxon>
        <taxon>Bacillota</taxon>
        <taxon>Bacilli</taxon>
        <taxon>Bacillales</taxon>
        <taxon>Bacillaceae</taxon>
        <taxon>Siminovitchia</taxon>
    </lineage>
</organism>
<evidence type="ECO:0000256" key="7">
    <source>
        <dbReference type="SAM" id="Phobius"/>
    </source>
</evidence>
<keyword evidence="4 7" id="KW-1133">Transmembrane helix</keyword>
<feature type="transmembrane region" description="Helical" evidence="7">
    <location>
        <begin position="256"/>
        <end position="276"/>
    </location>
</feature>
<dbReference type="RefSeq" id="WP_205179732.1">
    <property type="nucleotide sequence ID" value="NZ_JAFBFH010000021.1"/>
</dbReference>
<proteinExistence type="predicted"/>
<accession>A0ABS2R8R1</accession>
<evidence type="ECO:0000313" key="10">
    <source>
        <dbReference type="Proteomes" id="UP000823485"/>
    </source>
</evidence>
<evidence type="ECO:0000256" key="4">
    <source>
        <dbReference type="ARBA" id="ARBA00022989"/>
    </source>
</evidence>
<keyword evidence="3 7" id="KW-0812">Transmembrane</keyword>
<reference evidence="9 10" key="1">
    <citation type="submission" date="2021-01" db="EMBL/GenBank/DDBJ databases">
        <title>Genomic Encyclopedia of Type Strains, Phase IV (KMG-IV): sequencing the most valuable type-strain genomes for metagenomic binning, comparative biology and taxonomic classification.</title>
        <authorList>
            <person name="Goeker M."/>
        </authorList>
    </citation>
    <scope>NUCLEOTIDE SEQUENCE [LARGE SCALE GENOMIC DNA]</scope>
    <source>
        <strain evidence="9 10">DSM 105453</strain>
    </source>
</reference>
<feature type="transmembrane region" description="Helical" evidence="7">
    <location>
        <begin position="50"/>
        <end position="75"/>
    </location>
</feature>
<dbReference type="Pfam" id="PF00482">
    <property type="entry name" value="T2SSF"/>
    <property type="match status" value="1"/>
</dbReference>
<name>A0ABS2R8R1_9BACI</name>
<keyword evidence="2" id="KW-1003">Cell membrane</keyword>
<sequence>MMFTGNGAVKEEKKRRSKKPKKQKNTRSPAAGLEKEPISKRLKQFWHNFYSLYSPVELIVLFLIFFGGNTAYIYYLTKEPFVSVVFGTVGLVFFFLVFSYKDRKLKAYQNNLRDLLKYVNNMSFLLHSGENVMRSLQASIDSVNPEIGKDIEKTVEILKEDTVIDTSHFEKYDFPSLNQFHQNLAVKYDRGGDAKELFDLIQRRMVSEVQKRDKLLKKRKGMKMNIMFMVGMVLAIAVMMAFMLPNLWADFLTYKAASIFIICSFYAMNLVLMHFMQKKAVDISVRL</sequence>
<evidence type="ECO:0000313" key="9">
    <source>
        <dbReference type="EMBL" id="MBM7716046.1"/>
    </source>
</evidence>
<feature type="region of interest" description="Disordered" evidence="6">
    <location>
        <begin position="1"/>
        <end position="32"/>
    </location>
</feature>
<evidence type="ECO:0000256" key="2">
    <source>
        <dbReference type="ARBA" id="ARBA00022475"/>
    </source>
</evidence>
<comment type="caution">
    <text evidence="9">The sequence shown here is derived from an EMBL/GenBank/DDBJ whole genome shotgun (WGS) entry which is preliminary data.</text>
</comment>
<feature type="domain" description="Type II secretion system protein GspF" evidence="8">
    <location>
        <begin position="119"/>
        <end position="245"/>
    </location>
</feature>
<dbReference type="InterPro" id="IPR018076">
    <property type="entry name" value="T2SS_GspF_dom"/>
</dbReference>
<gene>
    <name evidence="9" type="ORF">JOC94_003057</name>
</gene>
<evidence type="ECO:0000256" key="6">
    <source>
        <dbReference type="SAM" id="MobiDB-lite"/>
    </source>
</evidence>
<evidence type="ECO:0000259" key="8">
    <source>
        <dbReference type="Pfam" id="PF00482"/>
    </source>
</evidence>
<evidence type="ECO:0000256" key="1">
    <source>
        <dbReference type="ARBA" id="ARBA00004651"/>
    </source>
</evidence>
<dbReference type="Proteomes" id="UP000823485">
    <property type="component" value="Unassembled WGS sequence"/>
</dbReference>
<protein>
    <submittedName>
        <fullName evidence="9">Flp pilus assembly protein TadB</fullName>
    </submittedName>
</protein>
<feature type="transmembrane region" description="Helical" evidence="7">
    <location>
        <begin position="224"/>
        <end position="244"/>
    </location>
</feature>
<comment type="subcellular location">
    <subcellularLocation>
        <location evidence="1">Cell membrane</location>
        <topology evidence="1">Multi-pass membrane protein</topology>
    </subcellularLocation>
</comment>